<gene>
    <name evidence="2" type="ORF">DET61_11620</name>
</gene>
<dbReference type="EMBL" id="QPJI01000016">
    <property type="protein sequence ID" value="RCW63979.1"/>
    <property type="molecule type" value="Genomic_DNA"/>
</dbReference>
<keyword evidence="1" id="KW-0812">Transmembrane</keyword>
<dbReference type="Proteomes" id="UP000253647">
    <property type="component" value="Unassembled WGS sequence"/>
</dbReference>
<name>A0A368X8D5_MARNT</name>
<dbReference type="RefSeq" id="WP_181861308.1">
    <property type="nucleotide sequence ID" value="NZ_QPJI01000016.1"/>
</dbReference>
<sequence>MVDPIKAIMLATVISLVIGAIASWCFPIGSDWVLVWAAGGFMATLLVFMLLGIRKL</sequence>
<evidence type="ECO:0000313" key="3">
    <source>
        <dbReference type="Proteomes" id="UP000253647"/>
    </source>
</evidence>
<protein>
    <submittedName>
        <fullName evidence="2">Uncharacterized protein</fullName>
    </submittedName>
</protein>
<keyword evidence="1" id="KW-1133">Transmembrane helix</keyword>
<evidence type="ECO:0000256" key="1">
    <source>
        <dbReference type="SAM" id="Phobius"/>
    </source>
</evidence>
<proteinExistence type="predicted"/>
<accession>A0A368X8D5</accession>
<organism evidence="2 3">
    <name type="scientific">Marinobacter nauticus</name>
    <name type="common">Marinobacter hydrocarbonoclasticus</name>
    <name type="synonym">Marinobacter aquaeolei</name>
    <dbReference type="NCBI Taxonomy" id="2743"/>
    <lineage>
        <taxon>Bacteria</taxon>
        <taxon>Pseudomonadati</taxon>
        <taxon>Pseudomonadota</taxon>
        <taxon>Gammaproteobacteria</taxon>
        <taxon>Pseudomonadales</taxon>
        <taxon>Marinobacteraceae</taxon>
        <taxon>Marinobacter</taxon>
    </lineage>
</organism>
<feature type="transmembrane region" description="Helical" evidence="1">
    <location>
        <begin position="32"/>
        <end position="53"/>
    </location>
</feature>
<feature type="transmembrane region" description="Helical" evidence="1">
    <location>
        <begin position="7"/>
        <end position="26"/>
    </location>
</feature>
<dbReference type="AlphaFoldDB" id="A0A368X8D5"/>
<keyword evidence="1" id="KW-0472">Membrane</keyword>
<comment type="caution">
    <text evidence="2">The sequence shown here is derived from an EMBL/GenBank/DDBJ whole genome shotgun (WGS) entry which is preliminary data.</text>
</comment>
<evidence type="ECO:0000313" key="2">
    <source>
        <dbReference type="EMBL" id="RCW63979.1"/>
    </source>
</evidence>
<reference evidence="2 3" key="1">
    <citation type="submission" date="2018-07" db="EMBL/GenBank/DDBJ databases">
        <title>Freshwater and sediment microbial communities from various areas in North America, analyzing microbe dynamics in response to fracking.</title>
        <authorList>
            <person name="Lamendella R."/>
        </authorList>
    </citation>
    <scope>NUCLEOTIDE SEQUENCE [LARGE SCALE GENOMIC DNA]</scope>
    <source>
        <strain evidence="2 3">105B</strain>
    </source>
</reference>